<protein>
    <submittedName>
        <fullName evidence="1">Uncharacterized protein</fullName>
    </submittedName>
</protein>
<name>A0A0A8YS63_ARUDO</name>
<organism evidence="1">
    <name type="scientific">Arundo donax</name>
    <name type="common">Giant reed</name>
    <name type="synonym">Donax arundinaceus</name>
    <dbReference type="NCBI Taxonomy" id="35708"/>
    <lineage>
        <taxon>Eukaryota</taxon>
        <taxon>Viridiplantae</taxon>
        <taxon>Streptophyta</taxon>
        <taxon>Embryophyta</taxon>
        <taxon>Tracheophyta</taxon>
        <taxon>Spermatophyta</taxon>
        <taxon>Magnoliopsida</taxon>
        <taxon>Liliopsida</taxon>
        <taxon>Poales</taxon>
        <taxon>Poaceae</taxon>
        <taxon>PACMAD clade</taxon>
        <taxon>Arundinoideae</taxon>
        <taxon>Arundineae</taxon>
        <taxon>Arundo</taxon>
    </lineage>
</organism>
<reference evidence="1" key="1">
    <citation type="submission" date="2014-09" db="EMBL/GenBank/DDBJ databases">
        <authorList>
            <person name="Magalhaes I.L.F."/>
            <person name="Oliveira U."/>
            <person name="Santos F.R."/>
            <person name="Vidigal T.H.D.A."/>
            <person name="Brescovit A.D."/>
            <person name="Santos A.J."/>
        </authorList>
    </citation>
    <scope>NUCLEOTIDE SEQUENCE</scope>
    <source>
        <tissue evidence="1">Shoot tissue taken approximately 20 cm above the soil surface</tissue>
    </source>
</reference>
<dbReference type="AlphaFoldDB" id="A0A0A8YS63"/>
<evidence type="ECO:0000313" key="1">
    <source>
        <dbReference type="EMBL" id="JAD25227.1"/>
    </source>
</evidence>
<proteinExistence type="predicted"/>
<sequence>MLRRIASSYLTSYLPLMWRRGSMFYLSS</sequence>
<reference evidence="1" key="2">
    <citation type="journal article" date="2015" name="Data Brief">
        <title>Shoot transcriptome of the giant reed, Arundo donax.</title>
        <authorList>
            <person name="Barrero R.A."/>
            <person name="Guerrero F.D."/>
            <person name="Moolhuijzen P."/>
            <person name="Goolsby J.A."/>
            <person name="Tidwell J."/>
            <person name="Bellgard S.E."/>
            <person name="Bellgard M.I."/>
        </authorList>
    </citation>
    <scope>NUCLEOTIDE SEQUENCE</scope>
    <source>
        <tissue evidence="1">Shoot tissue taken approximately 20 cm above the soil surface</tissue>
    </source>
</reference>
<accession>A0A0A8YS63</accession>
<dbReference type="EMBL" id="GBRH01272668">
    <property type="protein sequence ID" value="JAD25227.1"/>
    <property type="molecule type" value="Transcribed_RNA"/>
</dbReference>